<sequence length="102" mass="11588">MALKYIKKQKSYVYQQSAGNAKHRMLIYGDAVDVTDTKKNGRTKVKYGVIPAKKGWVRTPDLVSKGFLEIYFLDVIIAGGIGFVTYRSQDFKKLYKGDKSKD</sequence>
<dbReference type="Proteomes" id="UP000032027">
    <property type="component" value="Chromosome"/>
</dbReference>
<reference evidence="2 3" key="2">
    <citation type="journal article" date="2016" name="ISME J.">
        <title>Physiological and genomic characterization of two novel marine thaumarchaeal strains indicates niche differentiation.</title>
        <authorList>
            <person name="Bayer B."/>
            <person name="Vojvoda J."/>
            <person name="Offre P."/>
            <person name="Alves R.J."/>
            <person name="Elisabeth N.H."/>
            <person name="Garcia J.A."/>
            <person name="Volland J.M."/>
            <person name="Srivastava A."/>
            <person name="Schleper C."/>
            <person name="Herndl G.J."/>
        </authorList>
    </citation>
    <scope>NUCLEOTIDE SEQUENCE [LARGE SCALE GENOMIC DNA]</scope>
    <source>
        <strain evidence="2 3">D3C</strain>
    </source>
</reference>
<evidence type="ECO:0000313" key="2">
    <source>
        <dbReference type="EMBL" id="AJM91752.1"/>
    </source>
</evidence>
<dbReference type="RefSeq" id="WP_148702718.1">
    <property type="nucleotide sequence ID" value="NZ_CP010868.1"/>
</dbReference>
<dbReference type="AlphaFoldDB" id="A0A0C5C957"/>
<keyword evidence="1" id="KW-1133">Transmembrane helix</keyword>
<keyword evidence="1" id="KW-0812">Transmembrane</keyword>
<evidence type="ECO:0000256" key="1">
    <source>
        <dbReference type="SAM" id="Phobius"/>
    </source>
</evidence>
<evidence type="ECO:0000313" key="3">
    <source>
        <dbReference type="Proteomes" id="UP000032027"/>
    </source>
</evidence>
<protein>
    <submittedName>
        <fullName evidence="2">Uncharacterized protein</fullName>
    </submittedName>
</protein>
<keyword evidence="3" id="KW-1185">Reference proteome</keyword>
<name>A0A0C5C957_9ARCH</name>
<gene>
    <name evidence="2" type="ORF">NPIRD3C_0538</name>
</gene>
<dbReference type="HOGENOM" id="CLU_2270922_0_0_2"/>
<accession>A0A0C5C957</accession>
<organism evidence="2 3">
    <name type="scientific">Nitrosopumilus piranensis</name>
    <dbReference type="NCBI Taxonomy" id="1582439"/>
    <lineage>
        <taxon>Archaea</taxon>
        <taxon>Nitrososphaerota</taxon>
        <taxon>Nitrososphaeria</taxon>
        <taxon>Nitrosopumilales</taxon>
        <taxon>Nitrosopumilaceae</taxon>
        <taxon>Nitrosopumilus</taxon>
    </lineage>
</organism>
<proteinExistence type="predicted"/>
<dbReference type="GeneID" id="41599698"/>
<dbReference type="PATRIC" id="fig|1582439.9.peg.544"/>
<dbReference type="KEGG" id="nid:NPIRD3C_0538"/>
<reference evidence="2 3" key="3">
    <citation type="journal article" date="2019" name="Int. J. Syst. Evol. Microbiol.">
        <title>Nitrosopumilus adriaticus sp. nov. and Nitrosopumilus piranensis sp. nov., two ammonia-oxidizing archaea from the Adriatic Sea and members of the class Nitrososphaeria.</title>
        <authorList>
            <person name="Bayer B."/>
            <person name="Vojvoda J."/>
            <person name="Reinthaler T."/>
            <person name="Reyes C."/>
            <person name="Pinto M."/>
            <person name="Herndl G.J."/>
        </authorList>
    </citation>
    <scope>NUCLEOTIDE SEQUENCE [LARGE SCALE GENOMIC DNA]</scope>
    <source>
        <strain evidence="2 3">D3C</strain>
    </source>
</reference>
<keyword evidence="1" id="KW-0472">Membrane</keyword>
<reference evidence="3" key="1">
    <citation type="submission" date="2015-02" db="EMBL/GenBank/DDBJ databases">
        <title>Characterization of two novel Thaumarchaeota isolated from the Northern Adriatic Sea.</title>
        <authorList>
            <person name="Bayer B."/>
            <person name="Vojvoda J."/>
            <person name="Offre P."/>
            <person name="Srivastava A."/>
            <person name="Elisabeth N."/>
            <person name="Garcia J.A.L."/>
            <person name="Schleper C."/>
            <person name="Herndl G.J."/>
        </authorList>
    </citation>
    <scope>NUCLEOTIDE SEQUENCE [LARGE SCALE GENOMIC DNA]</scope>
    <source>
        <strain evidence="3">D3C</strain>
    </source>
</reference>
<feature type="transmembrane region" description="Helical" evidence="1">
    <location>
        <begin position="66"/>
        <end position="86"/>
    </location>
</feature>
<dbReference type="STRING" id="1582439.NPIRD3C_0538"/>
<dbReference type="EMBL" id="CP010868">
    <property type="protein sequence ID" value="AJM91752.1"/>
    <property type="molecule type" value="Genomic_DNA"/>
</dbReference>